<keyword evidence="3" id="KW-1185">Reference proteome</keyword>
<feature type="compositionally biased region" description="Basic and acidic residues" evidence="1">
    <location>
        <begin position="109"/>
        <end position="121"/>
    </location>
</feature>
<reference evidence="2 3" key="1">
    <citation type="submission" date="2019-07" db="EMBL/GenBank/DDBJ databases">
        <title>De Novo Assembly of kiwifruit Actinidia rufa.</title>
        <authorList>
            <person name="Sugita-Konishi S."/>
            <person name="Sato K."/>
            <person name="Mori E."/>
            <person name="Abe Y."/>
            <person name="Kisaki G."/>
            <person name="Hamano K."/>
            <person name="Suezawa K."/>
            <person name="Otani M."/>
            <person name="Fukuda T."/>
            <person name="Manabe T."/>
            <person name="Gomi K."/>
            <person name="Tabuchi M."/>
            <person name="Akimitsu K."/>
            <person name="Kataoka I."/>
        </authorList>
    </citation>
    <scope>NUCLEOTIDE SEQUENCE [LARGE SCALE GENOMIC DNA]</scope>
    <source>
        <strain evidence="3">cv. Fuchu</strain>
    </source>
</reference>
<comment type="caution">
    <text evidence="2">The sequence shown here is derived from an EMBL/GenBank/DDBJ whole genome shotgun (WGS) entry which is preliminary data.</text>
</comment>
<evidence type="ECO:0000313" key="3">
    <source>
        <dbReference type="Proteomes" id="UP000585474"/>
    </source>
</evidence>
<evidence type="ECO:0000313" key="2">
    <source>
        <dbReference type="EMBL" id="GFZ14420.1"/>
    </source>
</evidence>
<proteinExistence type="predicted"/>
<sequence>MRPLEASETIMSAHLSEMDFYEAAFQSARQCNAVPALIKARKQMVSNGRDNVGEEKNVGDAPHAEMIRVSLAILEMTPRWTMLAKFDLNKFAKLAKAKGTKVAKTLPPTRDKGIHIGERSLKRAKTF</sequence>
<organism evidence="2 3">
    <name type="scientific">Actinidia rufa</name>
    <dbReference type="NCBI Taxonomy" id="165716"/>
    <lineage>
        <taxon>Eukaryota</taxon>
        <taxon>Viridiplantae</taxon>
        <taxon>Streptophyta</taxon>
        <taxon>Embryophyta</taxon>
        <taxon>Tracheophyta</taxon>
        <taxon>Spermatophyta</taxon>
        <taxon>Magnoliopsida</taxon>
        <taxon>eudicotyledons</taxon>
        <taxon>Gunneridae</taxon>
        <taxon>Pentapetalae</taxon>
        <taxon>asterids</taxon>
        <taxon>Ericales</taxon>
        <taxon>Actinidiaceae</taxon>
        <taxon>Actinidia</taxon>
    </lineage>
</organism>
<dbReference type="EMBL" id="BJWL01000024">
    <property type="protein sequence ID" value="GFZ14420.1"/>
    <property type="molecule type" value="Genomic_DNA"/>
</dbReference>
<feature type="region of interest" description="Disordered" evidence="1">
    <location>
        <begin position="107"/>
        <end position="127"/>
    </location>
</feature>
<evidence type="ECO:0000256" key="1">
    <source>
        <dbReference type="SAM" id="MobiDB-lite"/>
    </source>
</evidence>
<dbReference type="Proteomes" id="UP000585474">
    <property type="component" value="Unassembled WGS sequence"/>
</dbReference>
<accession>A0A7J0GUA7</accession>
<dbReference type="AlphaFoldDB" id="A0A7J0GUA7"/>
<protein>
    <submittedName>
        <fullName evidence="2">Uncharacterized protein</fullName>
    </submittedName>
</protein>
<gene>
    <name evidence="2" type="ORF">Acr_24g0006100</name>
</gene>
<name>A0A7J0GUA7_9ERIC</name>